<keyword evidence="4" id="KW-0963">Cytoplasm</keyword>
<evidence type="ECO:0000259" key="10">
    <source>
        <dbReference type="PROSITE" id="PS50106"/>
    </source>
</evidence>
<dbReference type="SMART" id="SM00228">
    <property type="entry name" value="PDZ"/>
    <property type="match status" value="1"/>
</dbReference>
<feature type="domain" description="PH" evidence="9">
    <location>
        <begin position="269"/>
        <end position="381"/>
    </location>
</feature>
<sequence length="486" mass="53418">MANGMPRSGAFEVFIRQQWCPVSVTLNEESLTLTLTENPDQASATNGSVDAGHGLANGNAELPESITGQKRYVKVVKEEQHGLGISIKGGKENRMPILISKIFKNMAADKTEKLYVGDAILSVNGEDLREATHDDAVKALKKAGRIVEMEVKYLREVTPYFRKSSPLNELGWGTQDSAHKDGSKASWSETKTLPLALCYLCRNLTVADAERRSLELHSPDGKGVCTLRFPDPATASDWFNALHSNVMMLTKQAIDDANKMLSSAPNQNEIRHMGWLSEQLSGDQGASLWKPVFMALTDKDILLYDTAPVSREEWATPFQSHPLLATRLVSVSKPSNQLVGADIMSFGTRSGSRTGVELHIFRVETQRDLAFWSRALVIGSHGAALVTKQVSCSAVWKGKKTKLTVHYEDGFTLSEEPDGGEGQGDVLWSHPFEHLRMSSDDGHRLLGLDFADVGEQELDLNTCPKPIVFVIHTFLSAKVSRMGLIA</sequence>
<organism evidence="11 12">
    <name type="scientific">Aplysia californica</name>
    <name type="common">California sea hare</name>
    <dbReference type="NCBI Taxonomy" id="6500"/>
    <lineage>
        <taxon>Eukaryota</taxon>
        <taxon>Metazoa</taxon>
        <taxon>Spiralia</taxon>
        <taxon>Lophotrochozoa</taxon>
        <taxon>Mollusca</taxon>
        <taxon>Gastropoda</taxon>
        <taxon>Heterobranchia</taxon>
        <taxon>Euthyneura</taxon>
        <taxon>Tectipleura</taxon>
        <taxon>Aplysiida</taxon>
        <taxon>Aplysioidea</taxon>
        <taxon>Aplysiidae</taxon>
        <taxon>Aplysia</taxon>
    </lineage>
</organism>
<keyword evidence="7" id="KW-0206">Cytoskeleton</keyword>
<dbReference type="PROSITE" id="PS50106">
    <property type="entry name" value="PDZ"/>
    <property type="match status" value="1"/>
</dbReference>
<dbReference type="SUPFAM" id="SSF50729">
    <property type="entry name" value="PH domain-like"/>
    <property type="match status" value="1"/>
</dbReference>
<dbReference type="CDD" id="cd06801">
    <property type="entry name" value="PDZ_syntrophin-like"/>
    <property type="match status" value="1"/>
</dbReference>
<dbReference type="Pfam" id="PF00169">
    <property type="entry name" value="PH"/>
    <property type="match status" value="1"/>
</dbReference>
<keyword evidence="11" id="KW-1185">Reference proteome</keyword>
<dbReference type="Pfam" id="PF00595">
    <property type="entry name" value="PDZ"/>
    <property type="match status" value="1"/>
</dbReference>
<dbReference type="Pfam" id="PF18012">
    <property type="entry name" value="PH_17"/>
    <property type="match status" value="1"/>
</dbReference>
<keyword evidence="6" id="KW-0472">Membrane</keyword>
<evidence type="ECO:0000256" key="5">
    <source>
        <dbReference type="ARBA" id="ARBA00022737"/>
    </source>
</evidence>
<dbReference type="InterPro" id="IPR055108">
    <property type="entry name" value="Syntrophin_4th"/>
</dbReference>
<dbReference type="Gene3D" id="2.30.29.30">
    <property type="entry name" value="Pleckstrin-homology domain (PH domain)/Phosphotyrosine-binding domain (PTB)"/>
    <property type="match status" value="1"/>
</dbReference>
<dbReference type="InterPro" id="IPR011993">
    <property type="entry name" value="PH-like_dom_sf"/>
</dbReference>
<accession>A0ABM0JQ81</accession>
<feature type="region of interest" description="Disordered" evidence="8">
    <location>
        <begin position="38"/>
        <end position="61"/>
    </location>
</feature>
<evidence type="ECO:0000256" key="3">
    <source>
        <dbReference type="ARBA" id="ARBA00010798"/>
    </source>
</evidence>
<feature type="domain" description="PDZ" evidence="10">
    <location>
        <begin position="72"/>
        <end position="155"/>
    </location>
</feature>
<evidence type="ECO:0000313" key="11">
    <source>
        <dbReference type="Proteomes" id="UP000694888"/>
    </source>
</evidence>
<evidence type="ECO:0000313" key="12">
    <source>
        <dbReference type="RefSeq" id="XP_005098988.1"/>
    </source>
</evidence>
<dbReference type="Proteomes" id="UP000694888">
    <property type="component" value="Unplaced"/>
</dbReference>
<comment type="similarity">
    <text evidence="3">Belongs to the syntrophin family.</text>
</comment>
<evidence type="ECO:0000256" key="8">
    <source>
        <dbReference type="SAM" id="MobiDB-lite"/>
    </source>
</evidence>
<dbReference type="PANTHER" id="PTHR10554">
    <property type="entry name" value="SYNTROPHIN"/>
    <property type="match status" value="1"/>
</dbReference>
<evidence type="ECO:0000256" key="7">
    <source>
        <dbReference type="ARBA" id="ARBA00023212"/>
    </source>
</evidence>
<dbReference type="InterPro" id="IPR041428">
    <property type="entry name" value="PHsplit_syntrophin"/>
</dbReference>
<evidence type="ECO:0000256" key="1">
    <source>
        <dbReference type="ARBA" id="ARBA00004170"/>
    </source>
</evidence>
<dbReference type="RefSeq" id="XP_005098988.1">
    <property type="nucleotide sequence ID" value="XM_005098931.3"/>
</dbReference>
<dbReference type="InterPro" id="IPR001478">
    <property type="entry name" value="PDZ"/>
</dbReference>
<evidence type="ECO:0000259" key="9">
    <source>
        <dbReference type="PROSITE" id="PS50003"/>
    </source>
</evidence>
<protein>
    <submittedName>
        <fullName evidence="12">Beta-1-syntrophin</fullName>
    </submittedName>
</protein>
<dbReference type="CDD" id="cd01258">
    <property type="entry name" value="PHsplit_syntrophin"/>
    <property type="match status" value="1"/>
</dbReference>
<dbReference type="GeneID" id="101853698"/>
<dbReference type="PROSITE" id="PS50003">
    <property type="entry name" value="PH_DOMAIN"/>
    <property type="match status" value="1"/>
</dbReference>
<proteinExistence type="inferred from homology"/>
<dbReference type="Gene3D" id="2.30.42.10">
    <property type="match status" value="1"/>
</dbReference>
<dbReference type="InterPro" id="IPR001849">
    <property type="entry name" value="PH_domain"/>
</dbReference>
<dbReference type="InterPro" id="IPR015482">
    <property type="entry name" value="Syntrophin"/>
</dbReference>
<comment type="subcellular location">
    <subcellularLocation>
        <location evidence="2">Cytoplasm</location>
        <location evidence="2">Cytoskeleton</location>
    </subcellularLocation>
    <subcellularLocation>
        <location evidence="1">Membrane</location>
        <topology evidence="1">Peripheral membrane protein</topology>
    </subcellularLocation>
</comment>
<evidence type="ECO:0000256" key="4">
    <source>
        <dbReference type="ARBA" id="ARBA00022490"/>
    </source>
</evidence>
<dbReference type="Pfam" id="PF23012">
    <property type="entry name" value="Syntrophin_4th"/>
    <property type="match status" value="1"/>
</dbReference>
<dbReference type="SMART" id="SM00233">
    <property type="entry name" value="PH"/>
    <property type="match status" value="2"/>
</dbReference>
<name>A0ABM0JQ81_APLCA</name>
<evidence type="ECO:0000256" key="2">
    <source>
        <dbReference type="ARBA" id="ARBA00004245"/>
    </source>
</evidence>
<feature type="compositionally biased region" description="Polar residues" evidence="8">
    <location>
        <begin position="39"/>
        <end position="48"/>
    </location>
</feature>
<keyword evidence="5" id="KW-0677">Repeat</keyword>
<dbReference type="SUPFAM" id="SSF50156">
    <property type="entry name" value="PDZ domain-like"/>
    <property type="match status" value="1"/>
</dbReference>
<dbReference type="InterPro" id="IPR036034">
    <property type="entry name" value="PDZ_sf"/>
</dbReference>
<evidence type="ECO:0000256" key="6">
    <source>
        <dbReference type="ARBA" id="ARBA00023136"/>
    </source>
</evidence>
<reference evidence="12" key="1">
    <citation type="submission" date="2025-08" db="UniProtKB">
        <authorList>
            <consortium name="RefSeq"/>
        </authorList>
    </citation>
    <scope>IDENTIFICATION</scope>
</reference>
<gene>
    <name evidence="12" type="primary">LOC101853698</name>
</gene>
<dbReference type="PANTHER" id="PTHR10554:SF12">
    <property type="entry name" value="IP02644P"/>
    <property type="match status" value="1"/>
</dbReference>